<reference evidence="2" key="1">
    <citation type="submission" date="2021-02" db="EMBL/GenBank/DDBJ databases">
        <authorList>
            <person name="Nowell W R."/>
        </authorList>
    </citation>
    <scope>NUCLEOTIDE SEQUENCE</scope>
</reference>
<name>A0A820NRD8_9BILA</name>
<dbReference type="EMBL" id="CAJNRF010009939">
    <property type="protein sequence ID" value="CAF2115186.1"/>
    <property type="molecule type" value="Genomic_DNA"/>
</dbReference>
<gene>
    <name evidence="2" type="ORF">OVN521_LOCUS34521</name>
    <name evidence="1" type="ORF">WKI299_LOCUS23047</name>
</gene>
<proteinExistence type="predicted"/>
<dbReference type="EMBL" id="CAJOBG010040157">
    <property type="protein sequence ID" value="CAF4394857.1"/>
    <property type="molecule type" value="Genomic_DNA"/>
</dbReference>
<dbReference type="Proteomes" id="UP000663856">
    <property type="component" value="Unassembled WGS sequence"/>
</dbReference>
<evidence type="ECO:0000313" key="2">
    <source>
        <dbReference type="EMBL" id="CAF4394857.1"/>
    </source>
</evidence>
<dbReference type="Proteomes" id="UP000663866">
    <property type="component" value="Unassembled WGS sequence"/>
</dbReference>
<organism evidence="2 3">
    <name type="scientific">Rotaria magnacalcarata</name>
    <dbReference type="NCBI Taxonomy" id="392030"/>
    <lineage>
        <taxon>Eukaryota</taxon>
        <taxon>Metazoa</taxon>
        <taxon>Spiralia</taxon>
        <taxon>Gnathifera</taxon>
        <taxon>Rotifera</taxon>
        <taxon>Eurotatoria</taxon>
        <taxon>Bdelloidea</taxon>
        <taxon>Philodinida</taxon>
        <taxon>Philodinidae</taxon>
        <taxon>Rotaria</taxon>
    </lineage>
</organism>
<dbReference type="AlphaFoldDB" id="A0A820NRD8"/>
<evidence type="ECO:0000313" key="3">
    <source>
        <dbReference type="Proteomes" id="UP000663866"/>
    </source>
</evidence>
<protein>
    <submittedName>
        <fullName evidence="2">Uncharacterized protein</fullName>
    </submittedName>
</protein>
<sequence>MQVALKFDTPLDFMWTDVMPQWFRRETFLHVRNYISHAWNSSFDDAFGEFSKFGHCPANVLASYAVKFENKYYLTHLNTDTVGAVGVASNRGREMDIRIGCCRSFDIGCDNISRNNDDHILRYNNSPLFAKNRSESINAYYEHVSNYLSEMRPEAVMHMKNSCKNYLGGKWTPLCVLQGDSHNGSIRV</sequence>
<accession>A0A820NRD8</accession>
<evidence type="ECO:0000313" key="1">
    <source>
        <dbReference type="EMBL" id="CAF2115186.1"/>
    </source>
</evidence>
<comment type="caution">
    <text evidence="2">The sequence shown here is derived from an EMBL/GenBank/DDBJ whole genome shotgun (WGS) entry which is preliminary data.</text>
</comment>
<keyword evidence="3" id="KW-1185">Reference proteome</keyword>